<reference evidence="9" key="1">
    <citation type="submission" date="2020-09" db="EMBL/GenBank/DDBJ databases">
        <title>Novel species in genus Aeromicrobium.</title>
        <authorList>
            <person name="Zhang G."/>
        </authorList>
    </citation>
    <scope>NUCLEOTIDE SEQUENCE</scope>
    <source>
        <strain evidence="11">zg-629</strain>
        <strain evidence="10">Zg-629</strain>
        <strain evidence="9">Zg-636</strain>
    </source>
</reference>
<evidence type="ECO:0000313" key="12">
    <source>
        <dbReference type="Proteomes" id="UP000620591"/>
    </source>
</evidence>
<dbReference type="EMBL" id="JACTVM010000001">
    <property type="protein sequence ID" value="MBC9224869.1"/>
    <property type="molecule type" value="Genomic_DNA"/>
</dbReference>
<keyword evidence="5" id="KW-0963">Cytoplasm</keyword>
<keyword evidence="4 5" id="KW-0804">Transcription</keyword>
<dbReference type="SUPFAM" id="SSF88946">
    <property type="entry name" value="Sigma2 domain of RNA polymerase sigma factors"/>
    <property type="match status" value="1"/>
</dbReference>
<dbReference type="PROSITE" id="PS00715">
    <property type="entry name" value="SIGMA70_1"/>
    <property type="match status" value="1"/>
</dbReference>
<dbReference type="InterPro" id="IPR009042">
    <property type="entry name" value="RNA_pol_sigma70_r1_2"/>
</dbReference>
<evidence type="ECO:0000256" key="2">
    <source>
        <dbReference type="ARBA" id="ARBA00023082"/>
    </source>
</evidence>
<protein>
    <recommendedName>
        <fullName evidence="5">RNA polymerase sigma factor SigA</fullName>
    </recommendedName>
</protein>
<feature type="region of interest" description="Sigma-70 factor domain-4" evidence="5">
    <location>
        <begin position="378"/>
        <end position="431"/>
    </location>
</feature>
<feature type="short sequence motif" description="Interaction with polymerase core subunit RpoC" evidence="5">
    <location>
        <begin position="234"/>
        <end position="237"/>
    </location>
</feature>
<feature type="region of interest" description="Disordered" evidence="6">
    <location>
        <begin position="1"/>
        <end position="65"/>
    </location>
</feature>
<dbReference type="InterPro" id="IPR036388">
    <property type="entry name" value="WH-like_DNA-bd_sf"/>
</dbReference>
<evidence type="ECO:0000256" key="4">
    <source>
        <dbReference type="ARBA" id="ARBA00023163"/>
    </source>
</evidence>
<dbReference type="Pfam" id="PF04545">
    <property type="entry name" value="Sigma70_r4"/>
    <property type="match status" value="1"/>
</dbReference>
<name>A0A8I0ESR3_9ACTN</name>
<dbReference type="InterPro" id="IPR007630">
    <property type="entry name" value="RNA_pol_sigma70_r4"/>
</dbReference>
<feature type="domain" description="RNA polymerase sigma-70" evidence="7">
    <location>
        <begin position="234"/>
        <end position="247"/>
    </location>
</feature>
<evidence type="ECO:0000259" key="7">
    <source>
        <dbReference type="PROSITE" id="PS00715"/>
    </source>
</evidence>
<comment type="subcellular location">
    <subcellularLocation>
        <location evidence="5">Cytoplasm</location>
    </subcellularLocation>
</comment>
<dbReference type="GO" id="GO:0005737">
    <property type="term" value="C:cytoplasm"/>
    <property type="evidence" value="ECO:0007669"/>
    <property type="project" value="UniProtKB-SubCell"/>
</dbReference>
<comment type="subunit">
    <text evidence="5">Interacts transiently with the RNA polymerase catalytic core.</text>
</comment>
<dbReference type="InterPro" id="IPR014284">
    <property type="entry name" value="RNA_pol_sigma-70_dom"/>
</dbReference>
<dbReference type="Pfam" id="PF00140">
    <property type="entry name" value="Sigma70_r1_2"/>
    <property type="match status" value="1"/>
</dbReference>
<evidence type="ECO:0000313" key="11">
    <source>
        <dbReference type="Proteomes" id="UP000515871"/>
    </source>
</evidence>
<dbReference type="EMBL" id="CP060587">
    <property type="protein sequence ID" value="QNL93253.1"/>
    <property type="molecule type" value="Genomic_DNA"/>
</dbReference>
<evidence type="ECO:0000256" key="1">
    <source>
        <dbReference type="ARBA" id="ARBA00023015"/>
    </source>
</evidence>
<evidence type="ECO:0000256" key="3">
    <source>
        <dbReference type="ARBA" id="ARBA00023125"/>
    </source>
</evidence>
<dbReference type="InterPro" id="IPR000943">
    <property type="entry name" value="RNA_pol_sigma70"/>
</dbReference>
<dbReference type="FunFam" id="1.10.10.10:FF:000004">
    <property type="entry name" value="RNA polymerase sigma factor SigA"/>
    <property type="match status" value="1"/>
</dbReference>
<dbReference type="Proteomes" id="UP000620591">
    <property type="component" value="Unassembled WGS sequence"/>
</dbReference>
<dbReference type="FunFam" id="1.10.601.10:FF:000001">
    <property type="entry name" value="RNA polymerase sigma factor SigA"/>
    <property type="match status" value="1"/>
</dbReference>
<keyword evidence="3 5" id="KW-0238">DNA-binding</keyword>
<dbReference type="PANTHER" id="PTHR30603:SF59">
    <property type="entry name" value="RNA POLYMERASE PRINCIPAL SIGMA FACTOR HRDA"/>
    <property type="match status" value="1"/>
</dbReference>
<dbReference type="InterPro" id="IPR007624">
    <property type="entry name" value="RNA_pol_sigma70_r3"/>
</dbReference>
<dbReference type="Gene3D" id="1.10.10.10">
    <property type="entry name" value="Winged helix-like DNA-binding domain superfamily/Winged helix DNA-binding domain"/>
    <property type="match status" value="2"/>
</dbReference>
<dbReference type="InterPro" id="IPR013324">
    <property type="entry name" value="RNA_pol_sigma_r3/r4-like"/>
</dbReference>
<dbReference type="GO" id="GO:0016987">
    <property type="term" value="F:sigma factor activity"/>
    <property type="evidence" value="ECO:0007669"/>
    <property type="project" value="UniProtKB-UniRule"/>
</dbReference>
<dbReference type="SUPFAM" id="SSF88659">
    <property type="entry name" value="Sigma3 and sigma4 domains of RNA polymerase sigma factors"/>
    <property type="match status" value="2"/>
</dbReference>
<dbReference type="Pfam" id="PF04539">
    <property type="entry name" value="Sigma70_r3"/>
    <property type="match status" value="1"/>
</dbReference>
<gene>
    <name evidence="5" type="primary">sigA</name>
    <name evidence="10" type="ORF">H9L21_08900</name>
    <name evidence="9" type="ORF">IBG24_00910</name>
</gene>
<dbReference type="Gene3D" id="1.10.601.10">
    <property type="entry name" value="RNA Polymerase Primary Sigma Factor"/>
    <property type="match status" value="1"/>
</dbReference>
<dbReference type="FunFam" id="1.10.10.10:FF:000002">
    <property type="entry name" value="RNA polymerase sigma factor SigA"/>
    <property type="match status" value="1"/>
</dbReference>
<feature type="compositionally biased region" description="Low complexity" evidence="6">
    <location>
        <begin position="1"/>
        <end position="15"/>
    </location>
</feature>
<dbReference type="InterPro" id="IPR007627">
    <property type="entry name" value="RNA_pol_sigma70_r2"/>
</dbReference>
<dbReference type="CDD" id="cd06171">
    <property type="entry name" value="Sigma70_r4"/>
    <property type="match status" value="1"/>
</dbReference>
<dbReference type="AlphaFoldDB" id="A0A8I0ESR3"/>
<feature type="DNA-binding region" description="H-T-H motif" evidence="5">
    <location>
        <begin position="404"/>
        <end position="423"/>
    </location>
</feature>
<dbReference type="NCBIfam" id="NF004561">
    <property type="entry name" value="PRK05901.1-3"/>
    <property type="match status" value="1"/>
</dbReference>
<dbReference type="Proteomes" id="UP000515871">
    <property type="component" value="Chromosome"/>
</dbReference>
<comment type="function">
    <text evidence="5">Sigma factors are initiation factors that promote the attachment of RNA polymerase to specific initiation sites and are then released. This sigma factor is the primary sigma factor during exponential growth.</text>
</comment>
<evidence type="ECO:0000256" key="5">
    <source>
        <dbReference type="HAMAP-Rule" id="MF_00963"/>
    </source>
</evidence>
<sequence>MTRAAQTAKAATAKKAPAKAAKKAPGAAGDDDAGSVVKKAAAKKAPAKKAPAKKAPAKKAAAKKLSEEVVLGDAIDLADVLEKPAPAVDADGKKVLPDIADEVFEKDLASDPTIKADEEASFTLSSADDTDEPAVQVTVAGATADPVKDYLKLIGKVALLTAAEEVELAKRIEAGLFAEEKLAKSKRVNDKLREELEWIIVDGRRAKNHLLEANLRLVVSLAKRYTGRGMLFLDLIQEGNLGLIRAVEKFDYTKGFKFSTYATWWIRQAITRAMADQARTIRIPVHMVEVINKLARVQRQMLQDLGREPTPEELAIELDMTPEKVVEVQKYGREPISLHTPLGEDGDSEFGDLIEDSEAIVPADAVSFTLLQEQLHAVLDTLSERESGVVSMRFGLTDGQPKTLDEIGKVYGVTRERIRQIESKTMSKLRHPSRSQVLRDYLD</sequence>
<feature type="region of interest" description="Sigma-70 factor domain-3" evidence="5">
    <location>
        <begin position="289"/>
        <end position="365"/>
    </location>
</feature>
<dbReference type="InterPro" id="IPR013325">
    <property type="entry name" value="RNA_pol_sigma_r2"/>
</dbReference>
<dbReference type="InterPro" id="IPR050239">
    <property type="entry name" value="Sigma-70_RNA_pol_init_factors"/>
</dbReference>
<dbReference type="Pfam" id="PF04542">
    <property type="entry name" value="Sigma70_r2"/>
    <property type="match status" value="1"/>
</dbReference>
<dbReference type="PROSITE" id="PS00716">
    <property type="entry name" value="SIGMA70_2"/>
    <property type="match status" value="1"/>
</dbReference>
<evidence type="ECO:0000313" key="9">
    <source>
        <dbReference type="EMBL" id="MBC9224869.1"/>
    </source>
</evidence>
<dbReference type="InterPro" id="IPR028630">
    <property type="entry name" value="Sigma70_RpoD"/>
</dbReference>
<dbReference type="RefSeq" id="WP_187411392.1">
    <property type="nucleotide sequence ID" value="NZ_CP060587.1"/>
</dbReference>
<keyword evidence="2 5" id="KW-0731">Sigma factor</keyword>
<accession>A0A8I0ESR3</accession>
<feature type="domain" description="RNA polymerase sigma-70" evidence="8">
    <location>
        <begin position="403"/>
        <end position="429"/>
    </location>
</feature>
<organism evidence="9 12">
    <name type="scientific">Aeromicrobium senzhongii</name>
    <dbReference type="NCBI Taxonomy" id="2663859"/>
    <lineage>
        <taxon>Bacteria</taxon>
        <taxon>Bacillati</taxon>
        <taxon>Actinomycetota</taxon>
        <taxon>Actinomycetes</taxon>
        <taxon>Propionibacteriales</taxon>
        <taxon>Nocardioidaceae</taxon>
        <taxon>Aeromicrobium</taxon>
    </lineage>
</organism>
<keyword evidence="11" id="KW-1185">Reference proteome</keyword>
<comment type="similarity">
    <text evidence="5">Belongs to the sigma-70 factor family. RpoD/SigA subfamily.</text>
</comment>
<evidence type="ECO:0000256" key="6">
    <source>
        <dbReference type="SAM" id="MobiDB-lite"/>
    </source>
</evidence>
<proteinExistence type="inferred from homology"/>
<feature type="compositionally biased region" description="Basic residues" evidence="6">
    <location>
        <begin position="40"/>
        <end position="62"/>
    </location>
</feature>
<dbReference type="HAMAP" id="MF_00963">
    <property type="entry name" value="Sigma70_RpoD_SigA"/>
    <property type="match status" value="1"/>
</dbReference>
<dbReference type="NCBIfam" id="NF005920">
    <property type="entry name" value="PRK07921.1"/>
    <property type="match status" value="1"/>
</dbReference>
<dbReference type="NCBIfam" id="TIGR02937">
    <property type="entry name" value="sigma70-ECF"/>
    <property type="match status" value="1"/>
</dbReference>
<feature type="region of interest" description="Sigma-70 factor domain-2" evidence="5">
    <location>
        <begin position="210"/>
        <end position="280"/>
    </location>
</feature>
<evidence type="ECO:0000259" key="8">
    <source>
        <dbReference type="PROSITE" id="PS00716"/>
    </source>
</evidence>
<dbReference type="NCBIfam" id="TIGR02393">
    <property type="entry name" value="RpoD_Cterm"/>
    <property type="match status" value="1"/>
</dbReference>
<dbReference type="GO" id="GO:0003677">
    <property type="term" value="F:DNA binding"/>
    <property type="evidence" value="ECO:0007669"/>
    <property type="project" value="UniProtKB-UniRule"/>
</dbReference>
<keyword evidence="1 5" id="KW-0805">Transcription regulation</keyword>
<evidence type="ECO:0000313" key="10">
    <source>
        <dbReference type="EMBL" id="QNL93253.1"/>
    </source>
</evidence>
<dbReference type="PRINTS" id="PR00046">
    <property type="entry name" value="SIGMA70FCT"/>
</dbReference>
<dbReference type="GO" id="GO:0006352">
    <property type="term" value="P:DNA-templated transcription initiation"/>
    <property type="evidence" value="ECO:0007669"/>
    <property type="project" value="UniProtKB-UniRule"/>
</dbReference>
<dbReference type="PANTHER" id="PTHR30603">
    <property type="entry name" value="RNA POLYMERASE SIGMA FACTOR RPO"/>
    <property type="match status" value="1"/>
</dbReference>
<dbReference type="InterPro" id="IPR012760">
    <property type="entry name" value="RNA_pol_sigma_RpoD_C"/>
</dbReference>